<evidence type="ECO:0000313" key="3">
    <source>
        <dbReference type="Proteomes" id="UP000018896"/>
    </source>
</evidence>
<reference evidence="2 3" key="1">
    <citation type="journal article" date="2014" name="Genome Announc.">
        <title>Draft Genome Sequences of Three Alkaliphilic Bacillus Strains, Bacillus wakoensis JCM 9140T, Bacillus akibai JCM 9157T, and Bacillus hemicellulosilyticus JCM 9152T.</title>
        <authorList>
            <person name="Yuki M."/>
            <person name="Oshima K."/>
            <person name="Suda W."/>
            <person name="Oshida Y."/>
            <person name="Kitamura K."/>
            <person name="Iida T."/>
            <person name="Hattori M."/>
            <person name="Ohkuma M."/>
        </authorList>
    </citation>
    <scope>NUCLEOTIDE SEQUENCE [LARGE SCALE GENOMIC DNA]</scope>
    <source>
        <strain evidence="2 3">JCM 9157</strain>
    </source>
</reference>
<dbReference type="InterPro" id="IPR017853">
    <property type="entry name" value="GH"/>
</dbReference>
<organism evidence="2 3">
    <name type="scientific">Halalkalibacter akibai (strain ATCC 43226 / DSM 21942 / CIP 109018 / JCM 9157 / 1139)</name>
    <name type="common">Bacillus akibai</name>
    <dbReference type="NCBI Taxonomy" id="1236973"/>
    <lineage>
        <taxon>Bacteria</taxon>
        <taxon>Bacillati</taxon>
        <taxon>Bacillota</taxon>
        <taxon>Bacilli</taxon>
        <taxon>Bacillales</taxon>
        <taxon>Bacillaceae</taxon>
        <taxon>Halalkalibacter</taxon>
    </lineage>
</organism>
<feature type="signal peptide" evidence="1">
    <location>
        <begin position="1"/>
        <end position="24"/>
    </location>
</feature>
<evidence type="ECO:0000313" key="2">
    <source>
        <dbReference type="EMBL" id="GAE34267.1"/>
    </source>
</evidence>
<dbReference type="EMBL" id="BAUV01000007">
    <property type="protein sequence ID" value="GAE34267.1"/>
    <property type="molecule type" value="Genomic_DNA"/>
</dbReference>
<keyword evidence="3" id="KW-1185">Reference proteome</keyword>
<gene>
    <name evidence="2" type="ORF">JCM9157_1313</name>
</gene>
<accession>W4QQQ6</accession>
<evidence type="ECO:0000256" key="1">
    <source>
        <dbReference type="SAM" id="SignalP"/>
    </source>
</evidence>
<dbReference type="SUPFAM" id="SSF51445">
    <property type="entry name" value="(Trans)glycosidases"/>
    <property type="match status" value="1"/>
</dbReference>
<proteinExistence type="predicted"/>
<name>W4QQQ6_HALA3</name>
<dbReference type="RefSeq" id="WP_035663067.1">
    <property type="nucleotide sequence ID" value="NZ_BAUV01000007.1"/>
</dbReference>
<dbReference type="OrthoDB" id="7054537at2"/>
<dbReference type="Proteomes" id="UP000018896">
    <property type="component" value="Unassembled WGS sequence"/>
</dbReference>
<feature type="chain" id="PRO_5004847065" description="Amidase" evidence="1">
    <location>
        <begin position="25"/>
        <end position="293"/>
    </location>
</feature>
<dbReference type="AlphaFoldDB" id="W4QQQ6"/>
<sequence length="293" mass="33914">MKNIIYSTVLAFLVLFTSMTPSSAATETKTISTWLWNPYEIVDNSIEVLLFLEQNGVTDLYLQVDRDIAIRHYQTFIAQASQRKINVHALDGAPSWATKQGKRQYDPVISWLRNYQAQSTSEQRFKGIHLDVEPYLVQEWNSNRQKTIEYYQQALISFQTLAKELKLVYSNDIPFWFDEISFNNKPYGKGNLSEWLINQSDFITIMAYRNMADGPNGIIELVKNEINYALKQHKKVVIGVETMKSLEGSHISFADKGQSYMEKELLKVEVAYQSTVSFSGFAYHHYASWKQLK</sequence>
<protein>
    <recommendedName>
        <fullName evidence="4">Amidase</fullName>
    </recommendedName>
</protein>
<evidence type="ECO:0008006" key="4">
    <source>
        <dbReference type="Google" id="ProtNLM"/>
    </source>
</evidence>
<dbReference type="eggNOG" id="ENOG502Z7KZ">
    <property type="taxonomic scope" value="Bacteria"/>
</dbReference>
<comment type="caution">
    <text evidence="2">The sequence shown here is derived from an EMBL/GenBank/DDBJ whole genome shotgun (WGS) entry which is preliminary data.</text>
</comment>
<keyword evidence="1" id="KW-0732">Signal</keyword>
<dbReference type="STRING" id="1236973.JCM9157_1313"/>